<comment type="caution">
    <text evidence="3">The sequence shown here is derived from an EMBL/GenBank/DDBJ whole genome shotgun (WGS) entry which is preliminary data.</text>
</comment>
<feature type="chain" id="PRO_5036458175" evidence="1">
    <location>
        <begin position="21"/>
        <end position="438"/>
    </location>
</feature>
<dbReference type="RefSeq" id="WP_092724456.1">
    <property type="nucleotide sequence ID" value="NZ_FNNO01000011.1"/>
</dbReference>
<protein>
    <submittedName>
        <fullName evidence="3">PAP2 superfamily protein</fullName>
    </submittedName>
</protein>
<dbReference type="SUPFAM" id="SSF48317">
    <property type="entry name" value="Acid phosphatase/Vanadium-dependent haloperoxidase"/>
    <property type="match status" value="1"/>
</dbReference>
<feature type="domain" description="Phosphatidic acid phosphatase type 2/haloperoxidase" evidence="2">
    <location>
        <begin position="319"/>
        <end position="430"/>
    </location>
</feature>
<dbReference type="InterPro" id="IPR036938">
    <property type="entry name" value="PAP2/HPO_sf"/>
</dbReference>
<dbReference type="Gene3D" id="1.10.606.20">
    <property type="match status" value="1"/>
</dbReference>
<accession>A0A8X8IH80</accession>
<dbReference type="CDD" id="cd03398">
    <property type="entry name" value="PAP2_haloperoxidase"/>
    <property type="match status" value="1"/>
</dbReference>
<evidence type="ECO:0000259" key="2">
    <source>
        <dbReference type="Pfam" id="PF01569"/>
    </source>
</evidence>
<organism evidence="3 4">
    <name type="scientific">Hydrobacter penzbergensis</name>
    <dbReference type="NCBI Taxonomy" id="1235997"/>
    <lineage>
        <taxon>Bacteria</taxon>
        <taxon>Pseudomonadati</taxon>
        <taxon>Bacteroidota</taxon>
        <taxon>Chitinophagia</taxon>
        <taxon>Chitinophagales</taxon>
        <taxon>Chitinophagaceae</taxon>
        <taxon>Hydrobacter</taxon>
    </lineage>
</organism>
<feature type="signal peptide" evidence="1">
    <location>
        <begin position="1"/>
        <end position="20"/>
    </location>
</feature>
<dbReference type="InterPro" id="IPR000326">
    <property type="entry name" value="PAP2/HPO"/>
</dbReference>
<reference evidence="3 4" key="1">
    <citation type="submission" date="2016-10" db="EMBL/GenBank/DDBJ databases">
        <authorList>
            <person name="Varghese N."/>
            <person name="Submissions S."/>
        </authorList>
    </citation>
    <scope>NUCLEOTIDE SEQUENCE [LARGE SCALE GENOMIC DNA]</scope>
    <source>
        <strain evidence="3 4">DSM 25353</strain>
    </source>
</reference>
<dbReference type="PANTHER" id="PTHR34599">
    <property type="entry name" value="PEROXIDASE-RELATED"/>
    <property type="match status" value="1"/>
</dbReference>
<name>A0A8X8IH80_9BACT</name>
<dbReference type="EMBL" id="FNNO01000011">
    <property type="protein sequence ID" value="SDX22039.1"/>
    <property type="molecule type" value="Genomic_DNA"/>
</dbReference>
<dbReference type="Proteomes" id="UP000198711">
    <property type="component" value="Unassembled WGS sequence"/>
</dbReference>
<dbReference type="Pfam" id="PF01569">
    <property type="entry name" value="PAP2"/>
    <property type="match status" value="1"/>
</dbReference>
<keyword evidence="4" id="KW-1185">Reference proteome</keyword>
<evidence type="ECO:0000313" key="3">
    <source>
        <dbReference type="EMBL" id="SDX22039.1"/>
    </source>
</evidence>
<sequence>MKSITLIIIMSLFAYMPGKAATGDVLRDAEPVHRALKAVTDIMVHDIYSPPVASRIYAYVSVAGYEAAVPADQRYLSLAGQLHSLQPAPSPALGKPCDFTVAAVEAMLVTAKALVISEDSIERFRLQSIQEFRKRGITEDQLQQSLVYGDAVAAHILAWAAKDYYRESKSLPQYTVTEDDASWKPTPPAYMKAIEPNWNKLRTMVVDSAPAFKPAPAVTYAADTGSVFYKNAVAVYKAGLQLTAEQIDIAKFWDCNPFNLNVRGHVMFATKKISPGGHWINITRIACEKMQAGVLQTLEAYAWVAVTINDAFISCWDEKYRSRVVRPETFINRFIDEAWTPLLQTPPFPEYTSGHSVVSMAAATILNKLFGQSFEFLDASEMEFGLPARNFSSFEAAAREAAISRFYGGIHYMPSIENGVKEGAMLGLFIAAKLITRK</sequence>
<dbReference type="PANTHER" id="PTHR34599:SF1">
    <property type="entry name" value="PHOSPHATIDIC ACID PHOSPHATASE TYPE 2_HALOPEROXIDASE DOMAIN-CONTAINING PROTEIN"/>
    <property type="match status" value="1"/>
</dbReference>
<keyword evidence="1" id="KW-0732">Signal</keyword>
<evidence type="ECO:0000313" key="4">
    <source>
        <dbReference type="Proteomes" id="UP000198711"/>
    </source>
</evidence>
<proteinExistence type="predicted"/>
<evidence type="ECO:0000256" key="1">
    <source>
        <dbReference type="SAM" id="SignalP"/>
    </source>
</evidence>
<dbReference type="AlphaFoldDB" id="A0A8X8IH80"/>
<dbReference type="InterPro" id="IPR052559">
    <property type="entry name" value="V-haloperoxidase"/>
</dbReference>
<gene>
    <name evidence="3" type="ORF">SAMN05444410_11136</name>
</gene>